<dbReference type="EMBL" id="JH598005">
    <property type="status" value="NOT_ANNOTATED_CDS"/>
    <property type="molecule type" value="Genomic_DNA"/>
</dbReference>
<organism evidence="1 2">
    <name type="scientific">Hyaloperonospora arabidopsidis (strain Emoy2)</name>
    <name type="common">Downy mildew agent</name>
    <name type="synonym">Peronospora arabidopsidis</name>
    <dbReference type="NCBI Taxonomy" id="559515"/>
    <lineage>
        <taxon>Eukaryota</taxon>
        <taxon>Sar</taxon>
        <taxon>Stramenopiles</taxon>
        <taxon>Oomycota</taxon>
        <taxon>Peronosporomycetes</taxon>
        <taxon>Peronosporales</taxon>
        <taxon>Peronosporaceae</taxon>
        <taxon>Hyaloperonospora</taxon>
    </lineage>
</organism>
<dbReference type="PANTHER" id="PTHR37067:SF3">
    <property type="entry name" value="PX DOMAIN-CONTAINING PROTEIN"/>
    <property type="match status" value="1"/>
</dbReference>
<reference evidence="1" key="2">
    <citation type="submission" date="2015-06" db="UniProtKB">
        <authorList>
            <consortium name="EnsemblProtists"/>
        </authorList>
    </citation>
    <scope>IDENTIFICATION</scope>
    <source>
        <strain evidence="1">Emoy2</strain>
    </source>
</reference>
<keyword evidence="2" id="KW-1185">Reference proteome</keyword>
<proteinExistence type="predicted"/>
<sequence length="111" mass="12207">MHIFTREDPSGDYTVTFKAPMAYKLAIKHVVIGISMKHIALAIQTAKEVVNAPKFTGMNQTRVATFARVQCATNFQTTTNILKLVWAFSIALDASTGQGTSYVDCEDLSFT</sequence>
<dbReference type="HOGENOM" id="CLU_2163260_0_0_1"/>
<dbReference type="VEuPathDB" id="FungiDB:HpaG810939"/>
<accession>M4BWN8</accession>
<reference evidence="2" key="1">
    <citation type="journal article" date="2010" name="Science">
        <title>Signatures of adaptation to obligate biotrophy in the Hyaloperonospora arabidopsidis genome.</title>
        <authorList>
            <person name="Baxter L."/>
            <person name="Tripathy S."/>
            <person name="Ishaque N."/>
            <person name="Boot N."/>
            <person name="Cabral A."/>
            <person name="Kemen E."/>
            <person name="Thines M."/>
            <person name="Ah-Fong A."/>
            <person name="Anderson R."/>
            <person name="Badejoko W."/>
            <person name="Bittner-Eddy P."/>
            <person name="Boore J.L."/>
            <person name="Chibucos M.C."/>
            <person name="Coates M."/>
            <person name="Dehal P."/>
            <person name="Delehaunty K."/>
            <person name="Dong S."/>
            <person name="Downton P."/>
            <person name="Dumas B."/>
            <person name="Fabro G."/>
            <person name="Fronick C."/>
            <person name="Fuerstenberg S.I."/>
            <person name="Fulton L."/>
            <person name="Gaulin E."/>
            <person name="Govers F."/>
            <person name="Hughes L."/>
            <person name="Humphray S."/>
            <person name="Jiang R.H."/>
            <person name="Judelson H."/>
            <person name="Kamoun S."/>
            <person name="Kyung K."/>
            <person name="Meijer H."/>
            <person name="Minx P."/>
            <person name="Morris P."/>
            <person name="Nelson J."/>
            <person name="Phuntumart V."/>
            <person name="Qutob D."/>
            <person name="Rehmany A."/>
            <person name="Rougon-Cardoso A."/>
            <person name="Ryden P."/>
            <person name="Torto-Alalibo T."/>
            <person name="Studholme D."/>
            <person name="Wang Y."/>
            <person name="Win J."/>
            <person name="Wood J."/>
            <person name="Clifton S.W."/>
            <person name="Rogers J."/>
            <person name="Van den Ackerveken G."/>
            <person name="Jones J.D."/>
            <person name="McDowell J.M."/>
            <person name="Beynon J."/>
            <person name="Tyler B.M."/>
        </authorList>
    </citation>
    <scope>NUCLEOTIDE SEQUENCE [LARGE SCALE GENOMIC DNA]</scope>
    <source>
        <strain evidence="2">Emoy2</strain>
    </source>
</reference>
<dbReference type="InParanoid" id="M4BWN8"/>
<name>M4BWN8_HYAAE</name>
<protein>
    <submittedName>
        <fullName evidence="1">Uncharacterized protein</fullName>
    </submittedName>
</protein>
<dbReference type="AlphaFoldDB" id="M4BWN8"/>
<dbReference type="PANTHER" id="PTHR37067">
    <property type="entry name" value="PX DOMAIN-CONTAINING PROTEIN"/>
    <property type="match status" value="1"/>
</dbReference>
<evidence type="ECO:0000313" key="1">
    <source>
        <dbReference type="EnsemblProtists" id="HpaP810939"/>
    </source>
</evidence>
<evidence type="ECO:0000313" key="2">
    <source>
        <dbReference type="Proteomes" id="UP000011713"/>
    </source>
</evidence>
<dbReference type="Proteomes" id="UP000011713">
    <property type="component" value="Unassembled WGS sequence"/>
</dbReference>
<dbReference type="EnsemblProtists" id="HpaT810939">
    <property type="protein sequence ID" value="HpaP810939"/>
    <property type="gene ID" value="HpaG810939"/>
</dbReference>